<dbReference type="STRING" id="857342.A0A2T3B858"/>
<dbReference type="InterPro" id="IPR036069">
    <property type="entry name" value="DUF34/NIF3_sf"/>
</dbReference>
<accession>A0A2T3B858</accession>
<proteinExistence type="predicted"/>
<gene>
    <name evidence="2" type="ORF">M430DRAFT_98228</name>
</gene>
<dbReference type="EMBL" id="KZ679008">
    <property type="protein sequence ID" value="PSS23022.1"/>
    <property type="molecule type" value="Genomic_DNA"/>
</dbReference>
<sequence length="115" mass="12498">MSSPAKDRYKLVYTVLPAYLQATKDAIFAAGGGIYADGKYIQVSFEIPGTGQFLPVAEAGAKPHTGTPDKLEKVEEVRVEITCTGREVTKAAVAALKKAHPFEEVGYEVYKIEDF</sequence>
<evidence type="ECO:0000313" key="2">
    <source>
        <dbReference type="EMBL" id="PSS23022.1"/>
    </source>
</evidence>
<dbReference type="InParanoid" id="A0A2T3B858"/>
<reference evidence="2 3" key="1">
    <citation type="journal article" date="2018" name="New Phytol.">
        <title>Comparative genomics and transcriptomics depict ericoid mycorrhizal fungi as versatile saprotrophs and plant mutualists.</title>
        <authorList>
            <person name="Martino E."/>
            <person name="Morin E."/>
            <person name="Grelet G.A."/>
            <person name="Kuo A."/>
            <person name="Kohler A."/>
            <person name="Daghino S."/>
            <person name="Barry K.W."/>
            <person name="Cichocki N."/>
            <person name="Clum A."/>
            <person name="Dockter R.B."/>
            <person name="Hainaut M."/>
            <person name="Kuo R.C."/>
            <person name="LaButti K."/>
            <person name="Lindahl B.D."/>
            <person name="Lindquist E.A."/>
            <person name="Lipzen A."/>
            <person name="Khouja H.R."/>
            <person name="Magnuson J."/>
            <person name="Murat C."/>
            <person name="Ohm R.A."/>
            <person name="Singer S.W."/>
            <person name="Spatafora J.W."/>
            <person name="Wang M."/>
            <person name="Veneault-Fourrey C."/>
            <person name="Henrissat B."/>
            <person name="Grigoriev I.V."/>
            <person name="Martin F.M."/>
            <person name="Perotto S."/>
        </authorList>
    </citation>
    <scope>NUCLEOTIDE SEQUENCE [LARGE SCALE GENOMIC DNA]</scope>
    <source>
        <strain evidence="2 3">ATCC 22711</strain>
    </source>
</reference>
<name>A0A2T3B858_AMORE</name>
<dbReference type="Gene3D" id="3.30.70.120">
    <property type="match status" value="1"/>
</dbReference>
<dbReference type="Proteomes" id="UP000241818">
    <property type="component" value="Unassembled WGS sequence"/>
</dbReference>
<evidence type="ECO:0000313" key="3">
    <source>
        <dbReference type="Proteomes" id="UP000241818"/>
    </source>
</evidence>
<dbReference type="InterPro" id="IPR015867">
    <property type="entry name" value="N-reg_PII/ATP_PRibTrfase_C"/>
</dbReference>
<dbReference type="GeneID" id="36578186"/>
<dbReference type="PANTHER" id="PTHR41774">
    <property type="match status" value="1"/>
</dbReference>
<organism evidence="2 3">
    <name type="scientific">Amorphotheca resinae ATCC 22711</name>
    <dbReference type="NCBI Taxonomy" id="857342"/>
    <lineage>
        <taxon>Eukaryota</taxon>
        <taxon>Fungi</taxon>
        <taxon>Dikarya</taxon>
        <taxon>Ascomycota</taxon>
        <taxon>Pezizomycotina</taxon>
        <taxon>Leotiomycetes</taxon>
        <taxon>Helotiales</taxon>
        <taxon>Amorphothecaceae</taxon>
        <taxon>Amorphotheca</taxon>
    </lineage>
</organism>
<dbReference type="SUPFAM" id="SSF102705">
    <property type="entry name" value="NIF3 (NGG1p interacting factor 3)-like"/>
    <property type="match status" value="1"/>
</dbReference>
<dbReference type="AlphaFoldDB" id="A0A2T3B858"/>
<keyword evidence="3" id="KW-1185">Reference proteome</keyword>
<dbReference type="RefSeq" id="XP_024723068.1">
    <property type="nucleotide sequence ID" value="XM_024870105.1"/>
</dbReference>
<evidence type="ECO:0000256" key="1">
    <source>
        <dbReference type="ARBA" id="ARBA00020998"/>
    </source>
</evidence>
<dbReference type="PANTHER" id="PTHR41774:SF1">
    <property type="entry name" value="NGG1P INTERACTING FACTOR NIF3"/>
    <property type="match status" value="1"/>
</dbReference>
<protein>
    <recommendedName>
        <fullName evidence="1">ATP phosphoribosyltransferase</fullName>
    </recommendedName>
</protein>
<dbReference type="OrthoDB" id="15981at2759"/>